<gene>
    <name evidence="2" type="ORF">SERLA73DRAFT_154179</name>
</gene>
<keyword evidence="3" id="KW-1185">Reference proteome</keyword>
<feature type="region of interest" description="Disordered" evidence="1">
    <location>
        <begin position="392"/>
        <end position="415"/>
    </location>
</feature>
<reference evidence="3" key="1">
    <citation type="journal article" date="2011" name="Science">
        <title>The plant cell wall-decomposing machinery underlies the functional diversity of forest fungi.</title>
        <authorList>
            <person name="Eastwood D.C."/>
            <person name="Floudas D."/>
            <person name="Binder M."/>
            <person name="Majcherczyk A."/>
            <person name="Schneider P."/>
            <person name="Aerts A."/>
            <person name="Asiegbu F.O."/>
            <person name="Baker S.E."/>
            <person name="Barry K."/>
            <person name="Bendiksby M."/>
            <person name="Blumentritt M."/>
            <person name="Coutinho P.M."/>
            <person name="Cullen D."/>
            <person name="de Vries R.P."/>
            <person name="Gathman A."/>
            <person name="Goodell B."/>
            <person name="Henrissat B."/>
            <person name="Ihrmark K."/>
            <person name="Kauserud H."/>
            <person name="Kohler A."/>
            <person name="LaButti K."/>
            <person name="Lapidus A."/>
            <person name="Lavin J.L."/>
            <person name="Lee Y.-H."/>
            <person name="Lindquist E."/>
            <person name="Lilly W."/>
            <person name="Lucas S."/>
            <person name="Morin E."/>
            <person name="Murat C."/>
            <person name="Oguiza J.A."/>
            <person name="Park J."/>
            <person name="Pisabarro A.G."/>
            <person name="Riley R."/>
            <person name="Rosling A."/>
            <person name="Salamov A."/>
            <person name="Schmidt O."/>
            <person name="Schmutz J."/>
            <person name="Skrede I."/>
            <person name="Stenlid J."/>
            <person name="Wiebenga A."/>
            <person name="Xie X."/>
            <person name="Kuees U."/>
            <person name="Hibbett D.S."/>
            <person name="Hoffmeister D."/>
            <person name="Hoegberg N."/>
            <person name="Martin F."/>
            <person name="Grigoriev I.V."/>
            <person name="Watkinson S.C."/>
        </authorList>
    </citation>
    <scope>NUCLEOTIDE SEQUENCE [LARGE SCALE GENOMIC DNA]</scope>
    <source>
        <strain evidence="3">strain S7.3</strain>
    </source>
</reference>
<evidence type="ECO:0000313" key="3">
    <source>
        <dbReference type="Proteomes" id="UP000008063"/>
    </source>
</evidence>
<feature type="compositionally biased region" description="Pro residues" evidence="1">
    <location>
        <begin position="94"/>
        <end position="106"/>
    </location>
</feature>
<dbReference type="eggNOG" id="ENOG502SZZH">
    <property type="taxonomic scope" value="Eukaryota"/>
</dbReference>
<name>F8Q588_SERL3</name>
<dbReference type="EMBL" id="GL945483">
    <property type="protein sequence ID" value="EGN96715.1"/>
    <property type="molecule type" value="Genomic_DNA"/>
</dbReference>
<dbReference type="HOGENOM" id="CLU_740014_0_0_1"/>
<dbReference type="Proteomes" id="UP000008063">
    <property type="component" value="Unassembled WGS sequence"/>
</dbReference>
<sequence>MSSQQSSRHFSLDEMYGAPMFQRAYQQAPHPPADYTGYNSQASASTIRYQPHQFAMHYPPHLMQPAHNMHQYGQPGVPLQLLVPLPVQHYVQPPSQPPANDQPPPSTQRVGPNVEVRTGVYAFTTSVVNDDSKMDFEATTDMDWVQFRRQVFNLLDGPEQDIQLAYKLSGDTGKPSHMNNHHDFTAVMDRLVNKARVAQTRVVMLEIKNILKAFKQLEKATQCELHQGHCFIDRPSGRDVHRHLSHDEMTFPKKLSLLPLSPKCKLTPEDGPIVKYPPIGDLVELIDVKFPHLKVNQVLNASFTAGVRISEQVVIMPVKKLSSVGKMGDQRARIIQSYAKCCILSVFGLKGEGKETAINIAATLQHYHKHPKHEDDDEIEIIDLGCKEVIDVDEEDEGEDDQDSSSAEGEEEINY</sequence>
<accession>F8Q588</accession>
<dbReference type="AlphaFoldDB" id="F8Q588"/>
<organism evidence="3">
    <name type="scientific">Serpula lacrymans var. lacrymans (strain S7.3)</name>
    <name type="common">Dry rot fungus</name>
    <dbReference type="NCBI Taxonomy" id="936435"/>
    <lineage>
        <taxon>Eukaryota</taxon>
        <taxon>Fungi</taxon>
        <taxon>Dikarya</taxon>
        <taxon>Basidiomycota</taxon>
        <taxon>Agaricomycotina</taxon>
        <taxon>Agaricomycetes</taxon>
        <taxon>Agaricomycetidae</taxon>
        <taxon>Boletales</taxon>
        <taxon>Coniophorineae</taxon>
        <taxon>Serpulaceae</taxon>
        <taxon>Serpula</taxon>
    </lineage>
</organism>
<dbReference type="InParanoid" id="F8Q588"/>
<evidence type="ECO:0000256" key="1">
    <source>
        <dbReference type="SAM" id="MobiDB-lite"/>
    </source>
</evidence>
<feature type="region of interest" description="Disordered" evidence="1">
    <location>
        <begin position="89"/>
        <end position="110"/>
    </location>
</feature>
<protein>
    <submittedName>
        <fullName evidence="2">Uncharacterized protein</fullName>
    </submittedName>
</protein>
<proteinExistence type="predicted"/>
<evidence type="ECO:0000313" key="2">
    <source>
        <dbReference type="EMBL" id="EGN96715.1"/>
    </source>
</evidence>
<dbReference type="OrthoDB" id="3237716at2759"/>